<reference evidence="1 2" key="1">
    <citation type="submission" date="2019-02" db="EMBL/GenBank/DDBJ databases">
        <title>WGS of Pseudoxanthomonas species novum from clinical isolates.</title>
        <authorList>
            <person name="Bernier A.-M."/>
            <person name="Bernard K."/>
            <person name="Vachon A."/>
        </authorList>
    </citation>
    <scope>NUCLEOTIDE SEQUENCE [LARGE SCALE GENOMIC DNA]</scope>
    <source>
        <strain evidence="1 2">NML130969</strain>
    </source>
</reference>
<proteinExistence type="predicted"/>
<evidence type="ECO:0000313" key="2">
    <source>
        <dbReference type="Proteomes" id="UP000294164"/>
    </source>
</evidence>
<gene>
    <name evidence="1" type="ORF">EA655_10670</name>
</gene>
<dbReference type="Proteomes" id="UP000294164">
    <property type="component" value="Unassembled WGS sequence"/>
</dbReference>
<sequence>MAVASVAAELARGINRSAITPALKLLPARMDTLNARVVMVAISGQEADFRHRWQVVDPARPDVRGPARGLWQFERGGGVRGVLVHPQCAAAAAQLCSARGVAPDAAAVHAALAGDDVLAAGFARLLLWSDPAPLPAVGDAGAAWQLYLRTWRPGAYTDGTPAARVRLRGKWTGYYATAREALAG</sequence>
<evidence type="ECO:0008006" key="3">
    <source>
        <dbReference type="Google" id="ProtNLM"/>
    </source>
</evidence>
<comment type="caution">
    <text evidence="1">The sequence shown here is derived from an EMBL/GenBank/DDBJ whole genome shotgun (WGS) entry which is preliminary data.</text>
</comment>
<dbReference type="AlphaFoldDB" id="A0A4V2HG15"/>
<evidence type="ECO:0000313" key="1">
    <source>
        <dbReference type="EMBL" id="TAA42560.1"/>
    </source>
</evidence>
<dbReference type="OrthoDB" id="7270370at2"/>
<organism evidence="1 2">
    <name type="scientific">Pseudoxanthomonas winnipegensis</name>
    <dbReference type="NCBI Taxonomy" id="2480810"/>
    <lineage>
        <taxon>Bacteria</taxon>
        <taxon>Pseudomonadati</taxon>
        <taxon>Pseudomonadota</taxon>
        <taxon>Gammaproteobacteria</taxon>
        <taxon>Lysobacterales</taxon>
        <taxon>Lysobacteraceae</taxon>
        <taxon>Pseudoxanthomonas</taxon>
    </lineage>
</organism>
<accession>A0A4V2HG15</accession>
<name>A0A4V2HG15_9GAMM</name>
<protein>
    <recommendedName>
        <fullName evidence="3">Lysozyme</fullName>
    </recommendedName>
</protein>
<dbReference type="EMBL" id="SHMG01000005">
    <property type="protein sequence ID" value="TAA42560.1"/>
    <property type="molecule type" value="Genomic_DNA"/>
</dbReference>